<reference evidence="1" key="2">
    <citation type="submission" date="2023-05" db="EMBL/GenBank/DDBJ databases">
        <authorList>
            <person name="Fouks B."/>
        </authorList>
    </citation>
    <scope>NUCLEOTIDE SEQUENCE</scope>
    <source>
        <strain evidence="1">Stay&amp;Tobe</strain>
        <tissue evidence="1">Testes</tissue>
    </source>
</reference>
<evidence type="ECO:0000313" key="1">
    <source>
        <dbReference type="EMBL" id="KAJ9578317.1"/>
    </source>
</evidence>
<reference evidence="1" key="1">
    <citation type="journal article" date="2023" name="IScience">
        <title>Live-bearing cockroach genome reveals convergent evolutionary mechanisms linked to viviparity in insects and beyond.</title>
        <authorList>
            <person name="Fouks B."/>
            <person name="Harrison M.C."/>
            <person name="Mikhailova A.A."/>
            <person name="Marchal E."/>
            <person name="English S."/>
            <person name="Carruthers M."/>
            <person name="Jennings E.C."/>
            <person name="Chiamaka E.L."/>
            <person name="Frigard R.A."/>
            <person name="Pippel M."/>
            <person name="Attardo G.M."/>
            <person name="Benoit J.B."/>
            <person name="Bornberg-Bauer E."/>
            <person name="Tobe S.S."/>
        </authorList>
    </citation>
    <scope>NUCLEOTIDE SEQUENCE</scope>
    <source>
        <strain evidence="1">Stay&amp;Tobe</strain>
    </source>
</reference>
<name>A0AAD7ZDG7_DIPPU</name>
<accession>A0AAD7ZDG7</accession>
<protein>
    <submittedName>
        <fullName evidence="1">Uncharacterized protein</fullName>
    </submittedName>
</protein>
<dbReference type="AlphaFoldDB" id="A0AAD7ZDG7"/>
<dbReference type="EMBL" id="JASPKZ010008889">
    <property type="protein sequence ID" value="KAJ9578317.1"/>
    <property type="molecule type" value="Genomic_DNA"/>
</dbReference>
<proteinExistence type="predicted"/>
<sequence>TAANSLITTKNLQIPKVTMLRFSTGNPGVVQVKYTYSEEETWKSVCILNKGVKVSAIRNVTFNGIEEPRALNKKKKKRERERQSLLSIMPYLDKKYKPFL</sequence>
<evidence type="ECO:0000313" key="2">
    <source>
        <dbReference type="Proteomes" id="UP001233999"/>
    </source>
</evidence>
<organism evidence="1 2">
    <name type="scientific">Diploptera punctata</name>
    <name type="common">Pacific beetle cockroach</name>
    <dbReference type="NCBI Taxonomy" id="6984"/>
    <lineage>
        <taxon>Eukaryota</taxon>
        <taxon>Metazoa</taxon>
        <taxon>Ecdysozoa</taxon>
        <taxon>Arthropoda</taxon>
        <taxon>Hexapoda</taxon>
        <taxon>Insecta</taxon>
        <taxon>Pterygota</taxon>
        <taxon>Neoptera</taxon>
        <taxon>Polyneoptera</taxon>
        <taxon>Dictyoptera</taxon>
        <taxon>Blattodea</taxon>
        <taxon>Blaberoidea</taxon>
        <taxon>Blaberidae</taxon>
        <taxon>Diplopterinae</taxon>
        <taxon>Diploptera</taxon>
    </lineage>
</organism>
<keyword evidence="2" id="KW-1185">Reference proteome</keyword>
<feature type="non-terminal residue" evidence="1">
    <location>
        <position position="1"/>
    </location>
</feature>
<comment type="caution">
    <text evidence="1">The sequence shown here is derived from an EMBL/GenBank/DDBJ whole genome shotgun (WGS) entry which is preliminary data.</text>
</comment>
<dbReference type="Proteomes" id="UP001233999">
    <property type="component" value="Unassembled WGS sequence"/>
</dbReference>
<gene>
    <name evidence="1" type="ORF">L9F63_005462</name>
</gene>